<organism evidence="1 2">
    <name type="scientific">Pseudoduganella guangdongensis</name>
    <dbReference type="NCBI Taxonomy" id="2692179"/>
    <lineage>
        <taxon>Bacteria</taxon>
        <taxon>Pseudomonadati</taxon>
        <taxon>Pseudomonadota</taxon>
        <taxon>Betaproteobacteria</taxon>
        <taxon>Burkholderiales</taxon>
        <taxon>Oxalobacteraceae</taxon>
        <taxon>Telluria group</taxon>
        <taxon>Pseudoduganella</taxon>
    </lineage>
</organism>
<name>A0A6N9HP09_9BURK</name>
<comment type="caution">
    <text evidence="1">The sequence shown here is derived from an EMBL/GenBank/DDBJ whole genome shotgun (WGS) entry which is preliminary data.</text>
</comment>
<protein>
    <recommendedName>
        <fullName evidence="3">Nucleotidyltransferase family protein</fullName>
    </recommendedName>
</protein>
<dbReference type="Proteomes" id="UP000448575">
    <property type="component" value="Unassembled WGS sequence"/>
</dbReference>
<reference evidence="1 2" key="1">
    <citation type="submission" date="2019-12" db="EMBL/GenBank/DDBJ databases">
        <title>Novel species isolated from a subtropical stream in China.</title>
        <authorList>
            <person name="Lu H."/>
        </authorList>
    </citation>
    <scope>NUCLEOTIDE SEQUENCE [LARGE SCALE GENOMIC DNA]</scope>
    <source>
        <strain evidence="1 2">DS3</strain>
    </source>
</reference>
<evidence type="ECO:0000313" key="2">
    <source>
        <dbReference type="Proteomes" id="UP000448575"/>
    </source>
</evidence>
<keyword evidence="2" id="KW-1185">Reference proteome</keyword>
<dbReference type="AlphaFoldDB" id="A0A6N9HP09"/>
<dbReference type="Pfam" id="PF14907">
    <property type="entry name" value="NTP_transf_5"/>
    <property type="match status" value="1"/>
</dbReference>
<accession>A0A6N9HP09</accession>
<evidence type="ECO:0000313" key="1">
    <source>
        <dbReference type="EMBL" id="MYN05214.1"/>
    </source>
</evidence>
<sequence length="372" mass="40915">MRSPEPARLPLLLQVLRAPQQAAALAPAAWDTLLRQAESANLSATLHAWLAQHGQLELALPQAREQLSWAAVQARRHRQAAYWEMRMIGRALAPLGLPLLLLKGGAYAAAGLPPAAGRLFSDIDILVPEASLAQVEAALMLHGWAGTKLDAYDQRYYREWMHELPPMTHVHRQNSIDVHHAILPRTAAQRPDPAQLRAAARPLAGPDAPPNAAILAPADMVLHSATHLFADGEFDKGLRDLWDLHQLLQYFGAHEPGFWEALPARAHALQLQRFLYYGLRYSAALLGTPVPPAVVAAMAGAGPNRALLALMDRLFLRALLPHHPSCRRAGSGLADFLLYVRGNWLRMPPLRLARHLFHKAFLSPKNPQQAAA</sequence>
<dbReference type="EMBL" id="WWCJ01000026">
    <property type="protein sequence ID" value="MYN05214.1"/>
    <property type="molecule type" value="Genomic_DNA"/>
</dbReference>
<dbReference type="RefSeq" id="WP_161028161.1">
    <property type="nucleotide sequence ID" value="NZ_WWCJ01000026.1"/>
</dbReference>
<evidence type="ECO:0008006" key="3">
    <source>
        <dbReference type="Google" id="ProtNLM"/>
    </source>
</evidence>
<gene>
    <name evidence="1" type="ORF">GTP41_24265</name>
</gene>
<dbReference type="InterPro" id="IPR039498">
    <property type="entry name" value="NTP_transf_5"/>
</dbReference>
<proteinExistence type="predicted"/>